<dbReference type="InterPro" id="IPR000361">
    <property type="entry name" value="ATAP_core_dom"/>
</dbReference>
<dbReference type="InterPro" id="IPR035903">
    <property type="entry name" value="HesB-like_dom_sf"/>
</dbReference>
<dbReference type="Pfam" id="PF01521">
    <property type="entry name" value="Fe-S_biosyn"/>
    <property type="match status" value="1"/>
</dbReference>
<protein>
    <submittedName>
        <fullName evidence="2">Uncharacterized protein YqkB</fullName>
    </submittedName>
</protein>
<name>A0ABS2QJ62_9BACI</name>
<feature type="domain" description="Core" evidence="1">
    <location>
        <begin position="1"/>
        <end position="103"/>
    </location>
</feature>
<evidence type="ECO:0000313" key="2">
    <source>
        <dbReference type="EMBL" id="MBM7693196.1"/>
    </source>
</evidence>
<evidence type="ECO:0000259" key="1">
    <source>
        <dbReference type="Pfam" id="PF01521"/>
    </source>
</evidence>
<dbReference type="Proteomes" id="UP000823486">
    <property type="component" value="Unassembled WGS sequence"/>
</dbReference>
<reference evidence="2 3" key="1">
    <citation type="submission" date="2021-01" db="EMBL/GenBank/DDBJ databases">
        <title>Genomic Encyclopedia of Type Strains, Phase IV (KMG-IV): sequencing the most valuable type-strain genomes for metagenomic binning, comparative biology and taxonomic classification.</title>
        <authorList>
            <person name="Goeker M."/>
        </authorList>
    </citation>
    <scope>NUCLEOTIDE SEQUENCE [LARGE SCALE GENOMIC DNA]</scope>
    <source>
        <strain evidence="2 3">DSM 105482</strain>
    </source>
</reference>
<dbReference type="EMBL" id="JAFBFI010000011">
    <property type="protein sequence ID" value="MBM7693196.1"/>
    <property type="molecule type" value="Genomic_DNA"/>
</dbReference>
<accession>A0ABS2QJ62</accession>
<evidence type="ECO:0000313" key="3">
    <source>
        <dbReference type="Proteomes" id="UP000823486"/>
    </source>
</evidence>
<gene>
    <name evidence="2" type="ORF">JOC77_002636</name>
</gene>
<dbReference type="SUPFAM" id="SSF89360">
    <property type="entry name" value="HesB-like domain"/>
    <property type="match status" value="1"/>
</dbReference>
<comment type="caution">
    <text evidence="2">The sequence shown here is derived from an EMBL/GenBank/DDBJ whole genome shotgun (WGS) entry which is preliminary data.</text>
</comment>
<sequence length="108" mass="12145">MQIEWTMEAEKKLAEKIGGKSGFLKLKYDTDGCGCVVSGVTALWLETEISPGEEEVETNAGPLYIEKSKAIFLDDRMQISFVETSNCFKLTSPNQIINPRLSFLDYTR</sequence>
<keyword evidence="3" id="KW-1185">Reference proteome</keyword>
<dbReference type="Gene3D" id="2.60.300.12">
    <property type="entry name" value="HesB-like domain"/>
    <property type="match status" value="1"/>
</dbReference>
<dbReference type="RefSeq" id="WP_204543906.1">
    <property type="nucleotide sequence ID" value="NZ_JAFBFI010000011.1"/>
</dbReference>
<proteinExistence type="predicted"/>
<organism evidence="2 3">
    <name type="scientific">Peribacillus deserti</name>
    <dbReference type="NCBI Taxonomy" id="673318"/>
    <lineage>
        <taxon>Bacteria</taxon>
        <taxon>Bacillati</taxon>
        <taxon>Bacillota</taxon>
        <taxon>Bacilli</taxon>
        <taxon>Bacillales</taxon>
        <taxon>Bacillaceae</taxon>
        <taxon>Peribacillus</taxon>
    </lineage>
</organism>